<dbReference type="NCBIfam" id="TIGR00093">
    <property type="entry name" value="pseudouridine synthase"/>
    <property type="match status" value="1"/>
</dbReference>
<comment type="similarity">
    <text evidence="1 3">Belongs to the pseudouridine synthase RsuA family.</text>
</comment>
<gene>
    <name evidence="6" type="ORF">SAMN04487960_103151</name>
</gene>
<evidence type="ECO:0000256" key="3">
    <source>
        <dbReference type="RuleBase" id="RU003887"/>
    </source>
</evidence>
<dbReference type="AlphaFoldDB" id="A0A1H2UM73"/>
<dbReference type="PANTHER" id="PTHR47683:SF2">
    <property type="entry name" value="RNA-BINDING S4 DOMAIN-CONTAINING PROTEIN"/>
    <property type="match status" value="1"/>
</dbReference>
<dbReference type="Proteomes" id="UP000199675">
    <property type="component" value="Unassembled WGS sequence"/>
</dbReference>
<dbReference type="PROSITE" id="PS01149">
    <property type="entry name" value="PSI_RSU"/>
    <property type="match status" value="1"/>
</dbReference>
<dbReference type="EC" id="5.4.99.-" evidence="3"/>
<keyword evidence="2 3" id="KW-0413">Isomerase</keyword>
<dbReference type="InterPro" id="IPR006145">
    <property type="entry name" value="PsdUridine_synth_RsuA/RluA"/>
</dbReference>
<evidence type="ECO:0000313" key="6">
    <source>
        <dbReference type="EMBL" id="SDW57181.1"/>
    </source>
</evidence>
<organism evidence="6 7">
    <name type="scientific">Marinobacter mobilis</name>
    <dbReference type="NCBI Taxonomy" id="488533"/>
    <lineage>
        <taxon>Bacteria</taxon>
        <taxon>Pseudomonadati</taxon>
        <taxon>Pseudomonadota</taxon>
        <taxon>Gammaproteobacteria</taxon>
        <taxon>Pseudomonadales</taxon>
        <taxon>Marinobacteraceae</taxon>
        <taxon>Marinobacter</taxon>
    </lineage>
</organism>
<protein>
    <recommendedName>
        <fullName evidence="3">Pseudouridine synthase</fullName>
        <ecNumber evidence="3">5.4.99.-</ecNumber>
    </recommendedName>
</protein>
<dbReference type="InterPro" id="IPR018496">
    <property type="entry name" value="PsdUridine_synth_RsuA/RluB_CS"/>
</dbReference>
<dbReference type="GO" id="GO:0003723">
    <property type="term" value="F:RNA binding"/>
    <property type="evidence" value="ECO:0007669"/>
    <property type="project" value="InterPro"/>
</dbReference>
<dbReference type="PANTHER" id="PTHR47683">
    <property type="entry name" value="PSEUDOURIDINE SYNTHASE FAMILY PROTEIN-RELATED"/>
    <property type="match status" value="1"/>
</dbReference>
<feature type="region of interest" description="Disordered" evidence="4">
    <location>
        <begin position="197"/>
        <end position="230"/>
    </location>
</feature>
<reference evidence="6 7" key="1">
    <citation type="submission" date="2016-10" db="EMBL/GenBank/DDBJ databases">
        <authorList>
            <person name="de Groot N.N."/>
        </authorList>
    </citation>
    <scope>NUCLEOTIDE SEQUENCE [LARGE SCALE GENOMIC DNA]</scope>
    <source>
        <strain evidence="6 7">CGMCC 1.7059</strain>
    </source>
</reference>
<dbReference type="STRING" id="488533.SAMN04487960_103151"/>
<dbReference type="GO" id="GO:0006364">
    <property type="term" value="P:rRNA processing"/>
    <property type="evidence" value="ECO:0007669"/>
    <property type="project" value="UniProtKB-ARBA"/>
</dbReference>
<evidence type="ECO:0000313" key="7">
    <source>
        <dbReference type="Proteomes" id="UP000199675"/>
    </source>
</evidence>
<evidence type="ECO:0000256" key="2">
    <source>
        <dbReference type="ARBA" id="ARBA00023235"/>
    </source>
</evidence>
<evidence type="ECO:0000256" key="1">
    <source>
        <dbReference type="ARBA" id="ARBA00008348"/>
    </source>
</evidence>
<evidence type="ECO:0000259" key="5">
    <source>
        <dbReference type="Pfam" id="PF00849"/>
    </source>
</evidence>
<dbReference type="Pfam" id="PF00849">
    <property type="entry name" value="PseudoU_synth_2"/>
    <property type="match status" value="1"/>
</dbReference>
<evidence type="ECO:0000256" key="4">
    <source>
        <dbReference type="SAM" id="MobiDB-lite"/>
    </source>
</evidence>
<dbReference type="InterPro" id="IPR020103">
    <property type="entry name" value="PsdUridine_synth_cat_dom_sf"/>
</dbReference>
<sequence length="230" mass="26213">MPREPTPDQRTLTTKPMATLVLLNKPFQVMCQFTDDQGRATLADYVEAAGVYPAGRLDYDSEGLVLLTDSGKLQHRIASPANKMKKTYWVQVDGIIDDTALDQLRRGVTLKDGLTRPAQAQRMEAPDVWPRTPPIRERANQPTSWLELTLTEGRNRQVRRMTAAVGFPTLRLIRARIGEWSLENLQPGESTALQIHIPVEQTNGTRQRRRTQQDTRNRRQPPPNRRSRAK</sequence>
<dbReference type="SUPFAM" id="SSF55120">
    <property type="entry name" value="Pseudouridine synthase"/>
    <property type="match status" value="1"/>
</dbReference>
<dbReference type="GO" id="GO:0009982">
    <property type="term" value="F:pseudouridine synthase activity"/>
    <property type="evidence" value="ECO:0007669"/>
    <property type="project" value="InterPro"/>
</dbReference>
<keyword evidence="7" id="KW-1185">Reference proteome</keyword>
<name>A0A1H2UM73_9GAMM</name>
<dbReference type="InterPro" id="IPR000748">
    <property type="entry name" value="PsdUridine_synth_RsuA/RluB/E/F"/>
</dbReference>
<dbReference type="InterPro" id="IPR020094">
    <property type="entry name" value="TruA/RsuA/RluB/E/F_N"/>
</dbReference>
<proteinExistence type="inferred from homology"/>
<dbReference type="EMBL" id="FNNE01000003">
    <property type="protein sequence ID" value="SDW57181.1"/>
    <property type="molecule type" value="Genomic_DNA"/>
</dbReference>
<dbReference type="GO" id="GO:0001522">
    <property type="term" value="P:pseudouridine synthesis"/>
    <property type="evidence" value="ECO:0007669"/>
    <property type="project" value="InterPro"/>
</dbReference>
<feature type="domain" description="Pseudouridine synthase RsuA/RluA-like" evidence="5">
    <location>
        <begin position="20"/>
        <end position="164"/>
    </location>
</feature>
<dbReference type="InterPro" id="IPR050343">
    <property type="entry name" value="RsuA_PseudoU_synthase"/>
</dbReference>
<accession>A0A1H2UM73</accession>
<dbReference type="Gene3D" id="3.30.70.1560">
    <property type="entry name" value="Alpha-L RNA-binding motif"/>
    <property type="match status" value="1"/>
</dbReference>
<dbReference type="Gene3D" id="3.30.70.580">
    <property type="entry name" value="Pseudouridine synthase I, catalytic domain, N-terminal subdomain"/>
    <property type="match status" value="1"/>
</dbReference>
<dbReference type="GO" id="GO:0140098">
    <property type="term" value="F:catalytic activity, acting on RNA"/>
    <property type="evidence" value="ECO:0007669"/>
    <property type="project" value="UniProtKB-ARBA"/>
</dbReference>
<dbReference type="InterPro" id="IPR042092">
    <property type="entry name" value="PsdUridine_s_RsuA/RluB/E/F_cat"/>
</dbReference>